<accession>A0AAD6VJP2</accession>
<protein>
    <submittedName>
        <fullName evidence="3">Uncharacterized protein</fullName>
    </submittedName>
</protein>
<feature type="region of interest" description="Disordered" evidence="1">
    <location>
        <begin position="88"/>
        <end position="132"/>
    </location>
</feature>
<proteinExistence type="predicted"/>
<dbReference type="Proteomes" id="UP001219525">
    <property type="component" value="Unassembled WGS sequence"/>
</dbReference>
<name>A0AAD6VJP2_9AGAR</name>
<feature type="region of interest" description="Disordered" evidence="1">
    <location>
        <begin position="36"/>
        <end position="57"/>
    </location>
</feature>
<keyword evidence="4" id="KW-1185">Reference proteome</keyword>
<evidence type="ECO:0000313" key="3">
    <source>
        <dbReference type="EMBL" id="KAJ7214908.1"/>
    </source>
</evidence>
<evidence type="ECO:0000313" key="4">
    <source>
        <dbReference type="Proteomes" id="UP001219525"/>
    </source>
</evidence>
<feature type="compositionally biased region" description="Polar residues" evidence="1">
    <location>
        <begin position="158"/>
        <end position="168"/>
    </location>
</feature>
<dbReference type="AlphaFoldDB" id="A0AAD6VJP2"/>
<sequence>MSTSLTALALGFFLVYSAIGEATMLPQCGLGCTRESPTKLGSGSANSLHRLGPPGLSIRGTSDAELDRINGPAGHLIPPLLSVAVLPTPVTMQPPPPKPPPSPLTPAPPTPAPPPNTGVPAIPPHFSAAPIPPRVSISDILFTRHSTDSESEPSDSSRGTPTSPSTQAAAEGPGVRPSASGADPKSSSSTDPSTSLSAGASEGPSLSVVQSSALSTAPASIASAAPSTSPSASALTGAAEGAMVHLMGMAGAVIGVGMWVL</sequence>
<reference evidence="3" key="1">
    <citation type="submission" date="2023-03" db="EMBL/GenBank/DDBJ databases">
        <title>Massive genome expansion in bonnet fungi (Mycena s.s.) driven by repeated elements and novel gene families across ecological guilds.</title>
        <authorList>
            <consortium name="Lawrence Berkeley National Laboratory"/>
            <person name="Harder C.B."/>
            <person name="Miyauchi S."/>
            <person name="Viragh M."/>
            <person name="Kuo A."/>
            <person name="Thoen E."/>
            <person name="Andreopoulos B."/>
            <person name="Lu D."/>
            <person name="Skrede I."/>
            <person name="Drula E."/>
            <person name="Henrissat B."/>
            <person name="Morin E."/>
            <person name="Kohler A."/>
            <person name="Barry K."/>
            <person name="LaButti K."/>
            <person name="Morin E."/>
            <person name="Salamov A."/>
            <person name="Lipzen A."/>
            <person name="Mereny Z."/>
            <person name="Hegedus B."/>
            <person name="Baldrian P."/>
            <person name="Stursova M."/>
            <person name="Weitz H."/>
            <person name="Taylor A."/>
            <person name="Grigoriev I.V."/>
            <person name="Nagy L.G."/>
            <person name="Martin F."/>
            <person name="Kauserud H."/>
        </authorList>
    </citation>
    <scope>NUCLEOTIDE SEQUENCE</scope>
    <source>
        <strain evidence="3">9144</strain>
    </source>
</reference>
<feature type="chain" id="PRO_5042117052" evidence="2">
    <location>
        <begin position="21"/>
        <end position="261"/>
    </location>
</feature>
<feature type="compositionally biased region" description="Pro residues" evidence="1">
    <location>
        <begin position="92"/>
        <end position="123"/>
    </location>
</feature>
<evidence type="ECO:0000256" key="1">
    <source>
        <dbReference type="SAM" id="MobiDB-lite"/>
    </source>
</evidence>
<evidence type="ECO:0000256" key="2">
    <source>
        <dbReference type="SAM" id="SignalP"/>
    </source>
</evidence>
<feature type="region of interest" description="Disordered" evidence="1">
    <location>
        <begin position="145"/>
        <end position="234"/>
    </location>
</feature>
<gene>
    <name evidence="3" type="ORF">GGX14DRAFT_562947</name>
</gene>
<organism evidence="3 4">
    <name type="scientific">Mycena pura</name>
    <dbReference type="NCBI Taxonomy" id="153505"/>
    <lineage>
        <taxon>Eukaryota</taxon>
        <taxon>Fungi</taxon>
        <taxon>Dikarya</taxon>
        <taxon>Basidiomycota</taxon>
        <taxon>Agaricomycotina</taxon>
        <taxon>Agaricomycetes</taxon>
        <taxon>Agaricomycetidae</taxon>
        <taxon>Agaricales</taxon>
        <taxon>Marasmiineae</taxon>
        <taxon>Mycenaceae</taxon>
        <taxon>Mycena</taxon>
    </lineage>
</organism>
<feature type="compositionally biased region" description="Low complexity" evidence="1">
    <location>
        <begin position="177"/>
        <end position="197"/>
    </location>
</feature>
<dbReference type="EMBL" id="JARJCW010000018">
    <property type="protein sequence ID" value="KAJ7214908.1"/>
    <property type="molecule type" value="Genomic_DNA"/>
</dbReference>
<feature type="signal peptide" evidence="2">
    <location>
        <begin position="1"/>
        <end position="20"/>
    </location>
</feature>
<keyword evidence="2" id="KW-0732">Signal</keyword>
<comment type="caution">
    <text evidence="3">The sequence shown here is derived from an EMBL/GenBank/DDBJ whole genome shotgun (WGS) entry which is preliminary data.</text>
</comment>
<feature type="compositionally biased region" description="Low complexity" evidence="1">
    <location>
        <begin position="211"/>
        <end position="234"/>
    </location>
</feature>